<dbReference type="RefSeq" id="WP_129968534.1">
    <property type="nucleotide sequence ID" value="NZ_JACCEW010000002.1"/>
</dbReference>
<protein>
    <submittedName>
        <fullName evidence="1">RidA family protein</fullName>
    </submittedName>
</protein>
<dbReference type="EMBL" id="JACCEW010000002">
    <property type="protein sequence ID" value="NYT36571.1"/>
    <property type="molecule type" value="Genomic_DNA"/>
</dbReference>
<reference evidence="1 2" key="1">
    <citation type="submission" date="2020-07" db="EMBL/GenBank/DDBJ databases">
        <title>Taxonomic revisions and descriptions of new bacterial species based on genomic comparisons in the high-G+C-content subgroup of the family Alcaligenaceae.</title>
        <authorList>
            <person name="Szabo A."/>
            <person name="Felfoldi T."/>
        </authorList>
    </citation>
    <scope>NUCLEOTIDE SEQUENCE [LARGE SCALE GENOMIC DNA]</scope>
    <source>
        <strain evidence="1 2">DSM 25264</strain>
    </source>
</reference>
<gene>
    <name evidence="1" type="ORF">H0A68_06780</name>
</gene>
<dbReference type="SUPFAM" id="SSF55298">
    <property type="entry name" value="YjgF-like"/>
    <property type="match status" value="1"/>
</dbReference>
<comment type="caution">
    <text evidence="1">The sequence shown here is derived from an EMBL/GenBank/DDBJ whole genome shotgun (WGS) entry which is preliminary data.</text>
</comment>
<dbReference type="Pfam" id="PF01042">
    <property type="entry name" value="Ribonuc_L-PSP"/>
    <property type="match status" value="1"/>
</dbReference>
<accession>A0A853FDH8</accession>
<dbReference type="InterPro" id="IPR006175">
    <property type="entry name" value="YjgF/YER057c/UK114"/>
</dbReference>
<dbReference type="CDD" id="cd06154">
    <property type="entry name" value="YjgF_YER057c_UK114_like_6"/>
    <property type="match status" value="1"/>
</dbReference>
<dbReference type="Proteomes" id="UP000580517">
    <property type="component" value="Unassembled WGS sequence"/>
</dbReference>
<evidence type="ECO:0000313" key="2">
    <source>
        <dbReference type="Proteomes" id="UP000580517"/>
    </source>
</evidence>
<sequence>MEERKLVTSGSPLEPKIGFSRAVRVGSFIAIAGTAPIGEDGRSAHHGDVYAQTKLCLDIVRRALEDCGASMDQVIRTRIMLTDIERWRDAARAHGEVFAAVRPACTFVQVSRFIDPEWLVEIEADCVTCGKAADDH</sequence>
<evidence type="ECO:0000313" key="1">
    <source>
        <dbReference type="EMBL" id="NYT36571.1"/>
    </source>
</evidence>
<name>A0A853FDH8_9BURK</name>
<dbReference type="PANTHER" id="PTHR43857:SF1">
    <property type="entry name" value="YJGH FAMILY PROTEIN"/>
    <property type="match status" value="1"/>
</dbReference>
<dbReference type="OrthoDB" id="9808943at2"/>
<keyword evidence="2" id="KW-1185">Reference proteome</keyword>
<dbReference type="PANTHER" id="PTHR43857">
    <property type="entry name" value="BLR7761 PROTEIN"/>
    <property type="match status" value="1"/>
</dbReference>
<proteinExistence type="predicted"/>
<dbReference type="AlphaFoldDB" id="A0A853FDH8"/>
<dbReference type="Gene3D" id="3.30.1330.40">
    <property type="entry name" value="RutC-like"/>
    <property type="match status" value="1"/>
</dbReference>
<dbReference type="InterPro" id="IPR035959">
    <property type="entry name" value="RutC-like_sf"/>
</dbReference>
<organism evidence="1 2">
    <name type="scientific">Allopusillimonas soli</name>
    <dbReference type="NCBI Taxonomy" id="659016"/>
    <lineage>
        <taxon>Bacteria</taxon>
        <taxon>Pseudomonadati</taxon>
        <taxon>Pseudomonadota</taxon>
        <taxon>Betaproteobacteria</taxon>
        <taxon>Burkholderiales</taxon>
        <taxon>Alcaligenaceae</taxon>
        <taxon>Allopusillimonas</taxon>
    </lineage>
</organism>